<evidence type="ECO:0000313" key="3">
    <source>
        <dbReference type="Proteomes" id="UP000011083"/>
    </source>
</evidence>
<dbReference type="EMBL" id="KB008147">
    <property type="protein sequence ID" value="ELR11829.1"/>
    <property type="molecule type" value="Genomic_DNA"/>
</dbReference>
<feature type="compositionally biased region" description="Basic and acidic residues" evidence="1">
    <location>
        <begin position="389"/>
        <end position="411"/>
    </location>
</feature>
<reference evidence="2 3" key="1">
    <citation type="journal article" date="2013" name="Genome Biol.">
        <title>Genome of Acanthamoeba castellanii highlights extensive lateral gene transfer and early evolution of tyrosine kinase signaling.</title>
        <authorList>
            <person name="Clarke M."/>
            <person name="Lohan A.J."/>
            <person name="Liu B."/>
            <person name="Lagkouvardos I."/>
            <person name="Roy S."/>
            <person name="Zafar N."/>
            <person name="Bertelli C."/>
            <person name="Schilde C."/>
            <person name="Kianianmomeni A."/>
            <person name="Burglin T.R."/>
            <person name="Frech C."/>
            <person name="Turcotte B."/>
            <person name="Kopec K.O."/>
            <person name="Synnott J.M."/>
            <person name="Choo C."/>
            <person name="Paponov I."/>
            <person name="Finkler A."/>
            <person name="Soon Heng Tan C."/>
            <person name="Hutchins A.P."/>
            <person name="Weinmeier T."/>
            <person name="Rattei T."/>
            <person name="Chu J.S."/>
            <person name="Gimenez G."/>
            <person name="Irimia M."/>
            <person name="Rigden D.J."/>
            <person name="Fitzpatrick D.A."/>
            <person name="Lorenzo-Morales J."/>
            <person name="Bateman A."/>
            <person name="Chiu C.H."/>
            <person name="Tang P."/>
            <person name="Hegemann P."/>
            <person name="Fromm H."/>
            <person name="Raoult D."/>
            <person name="Greub G."/>
            <person name="Miranda-Saavedra D."/>
            <person name="Chen N."/>
            <person name="Nash P."/>
            <person name="Ginger M.L."/>
            <person name="Horn M."/>
            <person name="Schaap P."/>
            <person name="Caler L."/>
            <person name="Loftus B."/>
        </authorList>
    </citation>
    <scope>NUCLEOTIDE SEQUENCE [LARGE SCALE GENOMIC DNA]</scope>
    <source>
        <strain evidence="2 3">Neff</strain>
    </source>
</reference>
<dbReference type="GeneID" id="14912209"/>
<keyword evidence="3" id="KW-1185">Reference proteome</keyword>
<organism evidence="2 3">
    <name type="scientific">Acanthamoeba castellanii (strain ATCC 30010 / Neff)</name>
    <dbReference type="NCBI Taxonomy" id="1257118"/>
    <lineage>
        <taxon>Eukaryota</taxon>
        <taxon>Amoebozoa</taxon>
        <taxon>Discosea</taxon>
        <taxon>Longamoebia</taxon>
        <taxon>Centramoebida</taxon>
        <taxon>Acanthamoebidae</taxon>
        <taxon>Acanthamoeba</taxon>
    </lineage>
</organism>
<evidence type="ECO:0000256" key="1">
    <source>
        <dbReference type="SAM" id="MobiDB-lite"/>
    </source>
</evidence>
<sequence length="441" mass="48830">MKEMMTPDKPKKKKEEERKKKEVKFQLCAFPSNIRCGDRYPLEVAFLNSTNIDHPKEGKTIKCCLTHTSVVQVPRAGWCLVIVITATVKSGAPHPICPDLLPAIGHECGARLDKPRYSSGRLSTHISFAKTPTQLTGESSSQFFLQVSIFKDAEDVFTTTPTTNLALEEHQAKPICKEAKRRRLYLMYNTASSPVHTLLEAKLRAADAIEMFFRADSPQGDLSLGMLFNTATQQGIVNLLRVIKKHDEAPQQTQLPEEIDLRLYERIRGKIKRVADVSYTVTVKSDPYPFCAKETSSPEYIALAKEKVRYPAESEQEDSACVEAWNRSARHDELLGWINGEDVAAHIERCTHKDGDYCYNSLTVEIPAVLAFVDPLELAADGGGGEDMGATHDREKPAGRGRTTDGEKETAETGTTPTNGAAALAEAKDVYALLSCLRTTL</sequence>
<protein>
    <submittedName>
        <fullName evidence="2">Uncharacterized protein</fullName>
    </submittedName>
</protein>
<accession>L8GG32</accession>
<proteinExistence type="predicted"/>
<dbReference type="RefSeq" id="XP_004333842.1">
    <property type="nucleotide sequence ID" value="XM_004333794.1"/>
</dbReference>
<feature type="region of interest" description="Disordered" evidence="1">
    <location>
        <begin position="383"/>
        <end position="420"/>
    </location>
</feature>
<gene>
    <name evidence="2" type="ORF">ACA1_363290</name>
</gene>
<dbReference type="KEGG" id="acan:ACA1_363290"/>
<evidence type="ECO:0000313" key="2">
    <source>
        <dbReference type="EMBL" id="ELR11829.1"/>
    </source>
</evidence>
<dbReference type="AlphaFoldDB" id="L8GG32"/>
<dbReference type="VEuPathDB" id="AmoebaDB:ACA1_363290"/>
<dbReference type="Proteomes" id="UP000011083">
    <property type="component" value="Unassembled WGS sequence"/>
</dbReference>
<name>L8GG32_ACACF</name>